<comment type="similarity">
    <text evidence="1">Belongs to the transposase 8 family.</text>
</comment>
<dbReference type="InterPro" id="IPR001584">
    <property type="entry name" value="Integrase_cat-core"/>
</dbReference>
<name>A0A6G8S564_9GAMM</name>
<dbReference type="GO" id="GO:0004803">
    <property type="term" value="F:transposase activity"/>
    <property type="evidence" value="ECO:0007669"/>
    <property type="project" value="InterPro"/>
</dbReference>
<feature type="domain" description="Integrase catalytic" evidence="3">
    <location>
        <begin position="232"/>
        <end position="396"/>
    </location>
</feature>
<accession>A0A6G8S564</accession>
<dbReference type="AlphaFoldDB" id="A0A6G8S564"/>
<gene>
    <name evidence="4" type="ORF">G8D99_09880</name>
</gene>
<dbReference type="Gene3D" id="3.30.420.10">
    <property type="entry name" value="Ribonuclease H-like superfamily/Ribonuclease H"/>
    <property type="match status" value="1"/>
</dbReference>
<dbReference type="RefSeq" id="WP_166325185.1">
    <property type="nucleotide sequence ID" value="NZ_CP049916.1"/>
</dbReference>
<evidence type="ECO:0000259" key="3">
    <source>
        <dbReference type="PROSITE" id="PS50994"/>
    </source>
</evidence>
<protein>
    <submittedName>
        <fullName evidence="4">IS3 family transposase</fullName>
    </submittedName>
</protein>
<dbReference type="InterPro" id="IPR009057">
    <property type="entry name" value="Homeodomain-like_sf"/>
</dbReference>
<dbReference type="Pfam" id="PF00665">
    <property type="entry name" value="rve"/>
    <property type="match status" value="1"/>
</dbReference>
<dbReference type="KEGG" id="alj:G8D99_09880"/>
<dbReference type="Pfam" id="PF01527">
    <property type="entry name" value="HTH_Tnp_1"/>
    <property type="match status" value="1"/>
</dbReference>
<dbReference type="InterPro" id="IPR025948">
    <property type="entry name" value="HTH-like_dom"/>
</dbReference>
<dbReference type="GO" id="GO:0015074">
    <property type="term" value="P:DNA integration"/>
    <property type="evidence" value="ECO:0007669"/>
    <property type="project" value="InterPro"/>
</dbReference>
<dbReference type="GO" id="GO:0003677">
    <property type="term" value="F:DNA binding"/>
    <property type="evidence" value="ECO:0007669"/>
    <property type="project" value="InterPro"/>
</dbReference>
<dbReference type="InterPro" id="IPR012337">
    <property type="entry name" value="RNaseH-like_sf"/>
</dbReference>
<dbReference type="NCBIfam" id="NF033516">
    <property type="entry name" value="transpos_IS3"/>
    <property type="match status" value="1"/>
</dbReference>
<dbReference type="SUPFAM" id="SSF46689">
    <property type="entry name" value="Homeodomain-like"/>
    <property type="match status" value="1"/>
</dbReference>
<dbReference type="Pfam" id="PF13276">
    <property type="entry name" value="HTH_21"/>
    <property type="match status" value="1"/>
</dbReference>
<dbReference type="SUPFAM" id="SSF53098">
    <property type="entry name" value="Ribonuclease H-like"/>
    <property type="match status" value="1"/>
</dbReference>
<feature type="coiled-coil region" evidence="2">
    <location>
        <begin position="64"/>
        <end position="91"/>
    </location>
</feature>
<dbReference type="PANTHER" id="PTHR46889">
    <property type="entry name" value="TRANSPOSASE INSF FOR INSERTION SEQUENCE IS3B-RELATED"/>
    <property type="match status" value="1"/>
</dbReference>
<evidence type="ECO:0000313" key="5">
    <source>
        <dbReference type="Proteomes" id="UP000501939"/>
    </source>
</evidence>
<reference evidence="4 5" key="1">
    <citation type="submission" date="2020-03" db="EMBL/GenBank/DDBJ databases">
        <authorList>
            <person name="Zhu W."/>
        </authorList>
    </citation>
    <scope>NUCLEOTIDE SEQUENCE [LARGE SCALE GENOMIC DNA]</scope>
    <source>
        <strain evidence="4 5">185</strain>
    </source>
</reference>
<dbReference type="InterPro" id="IPR048020">
    <property type="entry name" value="Transpos_IS3"/>
</dbReference>
<evidence type="ECO:0000313" key="4">
    <source>
        <dbReference type="EMBL" id="QIO09295.1"/>
    </source>
</evidence>
<dbReference type="Proteomes" id="UP000501939">
    <property type="component" value="Chromosome"/>
</dbReference>
<dbReference type="InterPro" id="IPR036397">
    <property type="entry name" value="RNaseH_sf"/>
</dbReference>
<dbReference type="Gene3D" id="1.10.10.10">
    <property type="entry name" value="Winged helix-like DNA-binding domain superfamily/Winged helix DNA-binding domain"/>
    <property type="match status" value="1"/>
</dbReference>
<evidence type="ECO:0000256" key="2">
    <source>
        <dbReference type="SAM" id="Coils"/>
    </source>
</evidence>
<dbReference type="GO" id="GO:0006313">
    <property type="term" value="P:DNA transposition"/>
    <property type="evidence" value="ECO:0007669"/>
    <property type="project" value="InterPro"/>
</dbReference>
<proteinExistence type="inferred from homology"/>
<dbReference type="InterPro" id="IPR002514">
    <property type="entry name" value="Transposase_8"/>
</dbReference>
<dbReference type="InterPro" id="IPR050900">
    <property type="entry name" value="Transposase_IS3/IS150/IS904"/>
</dbReference>
<keyword evidence="5" id="KW-1185">Reference proteome</keyword>
<evidence type="ECO:0000256" key="1">
    <source>
        <dbReference type="ARBA" id="ARBA00009964"/>
    </source>
</evidence>
<organism evidence="4 5">
    <name type="scientific">Acinetobacter lanii</name>
    <dbReference type="NCBI Taxonomy" id="2715163"/>
    <lineage>
        <taxon>Bacteria</taxon>
        <taxon>Pseudomonadati</taxon>
        <taxon>Pseudomonadota</taxon>
        <taxon>Gammaproteobacteria</taxon>
        <taxon>Moraxellales</taxon>
        <taxon>Moraxellaceae</taxon>
        <taxon>Acinetobacter</taxon>
    </lineage>
</organism>
<dbReference type="InterPro" id="IPR036388">
    <property type="entry name" value="WH-like_DNA-bd_sf"/>
</dbReference>
<dbReference type="EMBL" id="CP049916">
    <property type="protein sequence ID" value="QIO09295.1"/>
    <property type="molecule type" value="Genomic_DNA"/>
</dbReference>
<keyword evidence="2" id="KW-0175">Coiled coil</keyword>
<dbReference type="PANTHER" id="PTHR46889:SF4">
    <property type="entry name" value="TRANSPOSASE INSO FOR INSERTION SEQUENCE ELEMENT IS911B-RELATED"/>
    <property type="match status" value="1"/>
</dbReference>
<dbReference type="PROSITE" id="PS50994">
    <property type="entry name" value="INTEGRASE"/>
    <property type="match status" value="1"/>
</dbReference>
<sequence length="406" mass="46911">MTKPKYTPEIRERAVQLLIESEKDYPSTWAAITAIAPKIGCTPETLRSWHQKYLNQQNPIKVQQLSDQERIKQLERENKELQRANEILRKAAAFFGPGGARPPTQIMVDFIHNNKELYGVEAICRILPIAPSTYYRTLDLADNPEHRAKRDLHDLHHAEQIKRIWKESSGRYGVRKVWQKLKREGYIIARCTVARLMQKLGIQGVWRGKNKQTTRSRDDQKRADDLVKRNFSADQPDQLWVADFTYIQTNSGWVYTAFIIDVFSRAIVGWKVSTRMNTDMVLDALEQALHDRGMPKNVIHHSDRGVQYLSIRYTNRLEAANLRASVGTTGDSYDNALAETMNGLYKTEVIEYLKADWQGLADVQLATLNWVDWFNKERVHSALGYVSPFDFEVIYYDKINPLGQVA</sequence>